<accession>A0A8X6UAG1</accession>
<evidence type="ECO:0000313" key="2">
    <source>
        <dbReference type="Proteomes" id="UP000887013"/>
    </source>
</evidence>
<gene>
    <name evidence="1" type="ORF">NPIL_103661</name>
</gene>
<name>A0A8X6UAG1_NEPPI</name>
<keyword evidence="2" id="KW-1185">Reference proteome</keyword>
<reference evidence="1" key="1">
    <citation type="submission" date="2020-08" db="EMBL/GenBank/DDBJ databases">
        <title>Multicomponent nature underlies the extraordinary mechanical properties of spider dragline silk.</title>
        <authorList>
            <person name="Kono N."/>
            <person name="Nakamura H."/>
            <person name="Mori M."/>
            <person name="Yoshida Y."/>
            <person name="Ohtoshi R."/>
            <person name="Malay A.D."/>
            <person name="Moran D.A.P."/>
            <person name="Tomita M."/>
            <person name="Numata K."/>
            <person name="Arakawa K."/>
        </authorList>
    </citation>
    <scope>NUCLEOTIDE SEQUENCE</scope>
</reference>
<dbReference type="EMBL" id="BMAW01025985">
    <property type="protein sequence ID" value="GFT94819.1"/>
    <property type="molecule type" value="Genomic_DNA"/>
</dbReference>
<evidence type="ECO:0000313" key="1">
    <source>
        <dbReference type="EMBL" id="GFT94819.1"/>
    </source>
</evidence>
<comment type="caution">
    <text evidence="1">The sequence shown here is derived from an EMBL/GenBank/DDBJ whole genome shotgun (WGS) entry which is preliminary data.</text>
</comment>
<proteinExistence type="predicted"/>
<protein>
    <submittedName>
        <fullName evidence="1">Uncharacterized protein</fullName>
    </submittedName>
</protein>
<dbReference type="Proteomes" id="UP000887013">
    <property type="component" value="Unassembled WGS sequence"/>
</dbReference>
<dbReference type="AlphaFoldDB" id="A0A8X6UAG1"/>
<organism evidence="1 2">
    <name type="scientific">Nephila pilipes</name>
    <name type="common">Giant wood spider</name>
    <name type="synonym">Nephila maculata</name>
    <dbReference type="NCBI Taxonomy" id="299642"/>
    <lineage>
        <taxon>Eukaryota</taxon>
        <taxon>Metazoa</taxon>
        <taxon>Ecdysozoa</taxon>
        <taxon>Arthropoda</taxon>
        <taxon>Chelicerata</taxon>
        <taxon>Arachnida</taxon>
        <taxon>Araneae</taxon>
        <taxon>Araneomorphae</taxon>
        <taxon>Entelegynae</taxon>
        <taxon>Araneoidea</taxon>
        <taxon>Nephilidae</taxon>
        <taxon>Nephila</taxon>
    </lineage>
</organism>
<sequence>MNRERFVRTPDKEKNVLRLEESNPNTSIRAVAKRLGFGEHLCYTNTCNSKPFLYKCLWAVLSKTVCLSLPSGLCCRKKLIFVQQVLPELFKEAHVPYSVCRSKKSSMSEHYAKEVKECLNIPFGHHWMSRCGPIHRPARTSNLLCLHFCWVYMKSLVYEIPIDSVEHLVFSILVIARGI</sequence>